<dbReference type="GO" id="GO:0043531">
    <property type="term" value="F:ADP binding"/>
    <property type="evidence" value="ECO:0007669"/>
    <property type="project" value="InterPro"/>
</dbReference>
<dbReference type="SUPFAM" id="SSF52540">
    <property type="entry name" value="P-loop containing nucleoside triphosphate hydrolases"/>
    <property type="match status" value="1"/>
</dbReference>
<protein>
    <submittedName>
        <fullName evidence="3">NB-ARC domain-containing protein</fullName>
    </submittedName>
</protein>
<dbReference type="AlphaFoldDB" id="A0AAU8JIG2"/>
<name>A0AAU8JIG2_9CYAN</name>
<feature type="domain" description="vWA-MoxR associated protein N-terminal HTH" evidence="2">
    <location>
        <begin position="1"/>
        <end position="82"/>
    </location>
</feature>
<accession>A0AAU8JIG2</accession>
<dbReference type="PANTHER" id="PTHR47691:SF3">
    <property type="entry name" value="HTH-TYPE TRANSCRIPTIONAL REGULATOR RV0890C-RELATED"/>
    <property type="match status" value="1"/>
</dbReference>
<proteinExistence type="predicted"/>
<gene>
    <name evidence="3" type="ORF">ABWT76_001935</name>
</gene>
<dbReference type="EMBL" id="CP159837">
    <property type="protein sequence ID" value="XCM39044.1"/>
    <property type="molecule type" value="Genomic_DNA"/>
</dbReference>
<dbReference type="InterPro" id="IPR002182">
    <property type="entry name" value="NB-ARC"/>
</dbReference>
<dbReference type="Gene3D" id="3.40.50.300">
    <property type="entry name" value="P-loop containing nucleotide triphosphate hydrolases"/>
    <property type="match status" value="1"/>
</dbReference>
<evidence type="ECO:0000259" key="2">
    <source>
        <dbReference type="Pfam" id="PF26355"/>
    </source>
</evidence>
<sequence length="449" mass="51205">MDIEEALKWTDDRVFAKTGKHLDSLQMAILEGVWQRETYEKIGDDRHCSKHHVRKEASELWQILSNVLEENVKKSNVKSILENGIYSHISNVHIGNGNINVCSEQCPYPKAGKKRSTTNPDKVKTEKRHDLREVPKRDRLYNRIQELNTLKQWILEEKNPIVTIIGLSGIGKTALAVELVTQIKDNFDRLLWRNCSNAPSLESLKTDLIQFLSPQTETKSASLIDCLRSHRCLIILDDFQELFTSGELAGNYRPDCQDYSKFLKQIATTPHQSCLLILSWEKPIEIATLEGIKSPCRTLKIDGLGESAKEILTEMELTDEDRWLELIQLYNGNPLWLNIAANTIQELFDGSVADFLSGESVFLGDLEIILQEHYQRLSQIEKQALCWLARQETAGDISAHPPDLPLSESDFLKAVQSLLKRGLIEKVKGNGRSRFTLQPAIQQYVKNQF</sequence>
<organism evidence="3">
    <name type="scientific">Planktothricoides raciborskii GIHE-MW2</name>
    <dbReference type="NCBI Taxonomy" id="2792601"/>
    <lineage>
        <taxon>Bacteria</taxon>
        <taxon>Bacillati</taxon>
        <taxon>Cyanobacteriota</taxon>
        <taxon>Cyanophyceae</taxon>
        <taxon>Oscillatoriophycideae</taxon>
        <taxon>Oscillatoriales</taxon>
        <taxon>Oscillatoriaceae</taxon>
        <taxon>Planktothricoides</taxon>
    </lineage>
</organism>
<dbReference type="PANTHER" id="PTHR47691">
    <property type="entry name" value="REGULATOR-RELATED"/>
    <property type="match status" value="1"/>
</dbReference>
<dbReference type="RefSeq" id="WP_354636020.1">
    <property type="nucleotide sequence ID" value="NZ_CP159837.1"/>
</dbReference>
<evidence type="ECO:0000259" key="1">
    <source>
        <dbReference type="Pfam" id="PF00931"/>
    </source>
</evidence>
<dbReference type="Pfam" id="PF00931">
    <property type="entry name" value="NB-ARC"/>
    <property type="match status" value="1"/>
</dbReference>
<dbReference type="InterPro" id="IPR027417">
    <property type="entry name" value="P-loop_NTPase"/>
</dbReference>
<dbReference type="PRINTS" id="PR00364">
    <property type="entry name" value="DISEASERSIST"/>
</dbReference>
<reference evidence="3" key="1">
    <citation type="submission" date="2024-07" db="EMBL/GenBank/DDBJ databases">
        <authorList>
            <person name="Kim Y.J."/>
            <person name="Jeong J.Y."/>
        </authorList>
    </citation>
    <scope>NUCLEOTIDE SEQUENCE</scope>
    <source>
        <strain evidence="3">GIHE-MW2</strain>
    </source>
</reference>
<dbReference type="InterPro" id="IPR058651">
    <property type="entry name" value="HTH_VMAP-M9"/>
</dbReference>
<dbReference type="Pfam" id="PF26355">
    <property type="entry name" value="HTH_VMAP-M9"/>
    <property type="match status" value="1"/>
</dbReference>
<feature type="domain" description="NB-ARC" evidence="1">
    <location>
        <begin position="146"/>
        <end position="239"/>
    </location>
</feature>
<evidence type="ECO:0000313" key="3">
    <source>
        <dbReference type="EMBL" id="XCM39044.1"/>
    </source>
</evidence>